<evidence type="ECO:0000256" key="7">
    <source>
        <dbReference type="ARBA" id="ARBA00023136"/>
    </source>
</evidence>
<evidence type="ECO:0000256" key="6">
    <source>
        <dbReference type="ARBA" id="ARBA00022989"/>
    </source>
</evidence>
<evidence type="ECO:0000256" key="2">
    <source>
        <dbReference type="ARBA" id="ARBA00022448"/>
    </source>
</evidence>
<dbReference type="GO" id="GO:0022857">
    <property type="term" value="F:transmembrane transporter activity"/>
    <property type="evidence" value="ECO:0007669"/>
    <property type="project" value="TreeGrafter"/>
</dbReference>
<evidence type="ECO:0000256" key="3">
    <source>
        <dbReference type="ARBA" id="ARBA00022475"/>
    </source>
</evidence>
<feature type="transmembrane region" description="Helical" evidence="8">
    <location>
        <begin position="45"/>
        <end position="66"/>
    </location>
</feature>
<dbReference type="PANTHER" id="PTHR35011">
    <property type="entry name" value="2,3-DIKETO-L-GULONATE TRAP TRANSPORTER SMALL PERMEASE PROTEIN YIAM"/>
    <property type="match status" value="1"/>
</dbReference>
<protein>
    <recommendedName>
        <fullName evidence="9">Tripartite ATP-independent periplasmic transporters DctQ component domain-containing protein</fullName>
    </recommendedName>
</protein>
<name>A0A644Y8C0_9ZZZZ</name>
<dbReference type="GO" id="GO:0005886">
    <property type="term" value="C:plasma membrane"/>
    <property type="evidence" value="ECO:0007669"/>
    <property type="project" value="UniProtKB-SubCell"/>
</dbReference>
<proteinExistence type="predicted"/>
<evidence type="ECO:0000256" key="5">
    <source>
        <dbReference type="ARBA" id="ARBA00022692"/>
    </source>
</evidence>
<organism evidence="10">
    <name type="scientific">bioreactor metagenome</name>
    <dbReference type="NCBI Taxonomy" id="1076179"/>
    <lineage>
        <taxon>unclassified sequences</taxon>
        <taxon>metagenomes</taxon>
        <taxon>ecological metagenomes</taxon>
    </lineage>
</organism>
<feature type="transmembrane region" description="Helical" evidence="8">
    <location>
        <begin position="21"/>
        <end position="39"/>
    </location>
</feature>
<evidence type="ECO:0000259" key="9">
    <source>
        <dbReference type="Pfam" id="PF04290"/>
    </source>
</evidence>
<keyword evidence="5 8" id="KW-0812">Transmembrane</keyword>
<keyword evidence="7 8" id="KW-0472">Membrane</keyword>
<dbReference type="AlphaFoldDB" id="A0A644Y8C0"/>
<comment type="subcellular location">
    <subcellularLocation>
        <location evidence="1">Cell inner membrane</location>
        <topology evidence="1">Multi-pass membrane protein</topology>
    </subcellularLocation>
</comment>
<evidence type="ECO:0000256" key="1">
    <source>
        <dbReference type="ARBA" id="ARBA00004429"/>
    </source>
</evidence>
<keyword evidence="6 8" id="KW-1133">Transmembrane helix</keyword>
<gene>
    <name evidence="10" type="ORF">SDC9_70899</name>
</gene>
<evidence type="ECO:0000256" key="4">
    <source>
        <dbReference type="ARBA" id="ARBA00022519"/>
    </source>
</evidence>
<feature type="domain" description="Tripartite ATP-independent periplasmic transporters DctQ component" evidence="9">
    <location>
        <begin position="26"/>
        <end position="153"/>
    </location>
</feature>
<evidence type="ECO:0000313" key="10">
    <source>
        <dbReference type="EMBL" id="MPM24417.1"/>
    </source>
</evidence>
<sequence length="167" mass="18758">MNIVLQGYKKFCKVEELISSTLLFAITILVFVSAIARTLGHPLNWAVDISLLLFAWQVFIGGDIAVRNTNLIGVELLVNKFPGKVQKALKIVFFVMIIAFLAVLVYFGIPLLIQNWKRLFQVLPISYSWATLSVPVGSFLMIISASIRLAEIIKKPVSFWEQGRMDA</sequence>
<comment type="caution">
    <text evidence="10">The sequence shown here is derived from an EMBL/GenBank/DDBJ whole genome shotgun (WGS) entry which is preliminary data.</text>
</comment>
<keyword evidence="2" id="KW-0813">Transport</keyword>
<reference evidence="10" key="1">
    <citation type="submission" date="2019-08" db="EMBL/GenBank/DDBJ databases">
        <authorList>
            <person name="Kucharzyk K."/>
            <person name="Murdoch R.W."/>
            <person name="Higgins S."/>
            <person name="Loffler F."/>
        </authorList>
    </citation>
    <scope>NUCLEOTIDE SEQUENCE</scope>
</reference>
<dbReference type="EMBL" id="VSSQ01004258">
    <property type="protein sequence ID" value="MPM24417.1"/>
    <property type="molecule type" value="Genomic_DNA"/>
</dbReference>
<feature type="transmembrane region" description="Helical" evidence="8">
    <location>
        <begin position="129"/>
        <end position="150"/>
    </location>
</feature>
<keyword evidence="4" id="KW-0997">Cell inner membrane</keyword>
<dbReference type="InterPro" id="IPR055348">
    <property type="entry name" value="DctQ"/>
</dbReference>
<evidence type="ECO:0000256" key="8">
    <source>
        <dbReference type="SAM" id="Phobius"/>
    </source>
</evidence>
<keyword evidence="3" id="KW-1003">Cell membrane</keyword>
<dbReference type="Pfam" id="PF04290">
    <property type="entry name" value="DctQ"/>
    <property type="match status" value="1"/>
</dbReference>
<dbReference type="InterPro" id="IPR007387">
    <property type="entry name" value="TRAP_DctQ"/>
</dbReference>
<dbReference type="PANTHER" id="PTHR35011:SF2">
    <property type="entry name" value="2,3-DIKETO-L-GULONATE TRAP TRANSPORTER SMALL PERMEASE PROTEIN YIAM"/>
    <property type="match status" value="1"/>
</dbReference>
<feature type="transmembrane region" description="Helical" evidence="8">
    <location>
        <begin position="87"/>
        <end position="109"/>
    </location>
</feature>
<dbReference type="GO" id="GO:0015740">
    <property type="term" value="P:C4-dicarboxylate transport"/>
    <property type="evidence" value="ECO:0007669"/>
    <property type="project" value="TreeGrafter"/>
</dbReference>
<accession>A0A644Y8C0</accession>